<evidence type="ECO:0000256" key="1">
    <source>
        <dbReference type="ARBA" id="ARBA00022490"/>
    </source>
</evidence>
<evidence type="ECO:0000256" key="3">
    <source>
        <dbReference type="HAMAP-Rule" id="MF_00023"/>
    </source>
</evidence>
<comment type="similarity">
    <text evidence="3">Belongs to the SmpB family.</text>
</comment>
<gene>
    <name evidence="3" type="primary">smpB</name>
    <name evidence="4" type="ORF">CEN88_188</name>
</gene>
<comment type="subcellular location">
    <subcellularLocation>
        <location evidence="3">Cytoplasm</location>
    </subcellularLocation>
    <text evidence="3">The tmRNA-SmpB complex associates with stalled 70S ribosomes.</text>
</comment>
<dbReference type="NCBIfam" id="TIGR00086">
    <property type="entry name" value="smpB"/>
    <property type="match status" value="1"/>
</dbReference>
<dbReference type="HAMAP" id="MF_00023">
    <property type="entry name" value="SmpB"/>
    <property type="match status" value="1"/>
</dbReference>
<organism evidence="4 5">
    <name type="scientific">Candidatus Berkelbacteria bacterium Licking1014_2</name>
    <dbReference type="NCBI Taxonomy" id="2017146"/>
    <lineage>
        <taxon>Bacteria</taxon>
        <taxon>Candidatus Berkelbacteria</taxon>
    </lineage>
</organism>
<comment type="caution">
    <text evidence="4">The sequence shown here is derived from an EMBL/GenBank/DDBJ whole genome shotgun (WGS) entry which is preliminary data.</text>
</comment>
<dbReference type="InterPro" id="IPR023620">
    <property type="entry name" value="SmpB"/>
</dbReference>
<accession>A0A554LW54</accession>
<dbReference type="PANTHER" id="PTHR30308">
    <property type="entry name" value="TMRNA-BINDING COMPONENT OF TRANS-TRANSLATION TAGGING COMPLEX"/>
    <property type="match status" value="1"/>
</dbReference>
<proteinExistence type="inferred from homology"/>
<dbReference type="GO" id="GO:0005829">
    <property type="term" value="C:cytosol"/>
    <property type="evidence" value="ECO:0007669"/>
    <property type="project" value="TreeGrafter"/>
</dbReference>
<comment type="function">
    <text evidence="3">Required for rescue of stalled ribosomes mediated by trans-translation. Binds to transfer-messenger RNA (tmRNA), required for stable association of tmRNA with ribosomes. tmRNA and SmpB together mimic tRNA shape, replacing the anticodon stem-loop with SmpB. tmRNA is encoded by the ssrA gene; the 2 termini fold to resemble tRNA(Ala) and it encodes a 'tag peptide', a short internal open reading frame. During trans-translation Ala-aminoacylated tmRNA acts like a tRNA, entering the A-site of stalled ribosomes, displacing the stalled mRNA. The ribosome then switches to translate the ORF on the tmRNA; the nascent peptide is terminated with the 'tag peptide' encoded by the tmRNA and targeted for degradation. The ribosome is freed to recommence translation, which seems to be the essential function of trans-translation.</text>
</comment>
<evidence type="ECO:0000313" key="5">
    <source>
        <dbReference type="Proteomes" id="UP000318711"/>
    </source>
</evidence>
<keyword evidence="2 3" id="KW-0694">RNA-binding</keyword>
<dbReference type="AlphaFoldDB" id="A0A554LW54"/>
<reference evidence="4 5" key="1">
    <citation type="submission" date="2017-07" db="EMBL/GenBank/DDBJ databases">
        <title>Mechanisms for carbon and nitrogen cycling indicate functional differentiation within the Candidate Phyla Radiation.</title>
        <authorList>
            <person name="Danczak R.E."/>
            <person name="Johnston M.D."/>
            <person name="Kenah C."/>
            <person name="Slattery M."/>
            <person name="Wrighton K.C."/>
            <person name="Wilkins M.J."/>
        </authorList>
    </citation>
    <scope>NUCLEOTIDE SEQUENCE [LARGE SCALE GENOMIC DNA]</scope>
    <source>
        <strain evidence="4">Licking1014_2</strain>
    </source>
</reference>
<dbReference type="Proteomes" id="UP000318711">
    <property type="component" value="Unassembled WGS sequence"/>
</dbReference>
<evidence type="ECO:0000313" key="4">
    <source>
        <dbReference type="EMBL" id="TSC97088.1"/>
    </source>
</evidence>
<dbReference type="CDD" id="cd09294">
    <property type="entry name" value="SmpB"/>
    <property type="match status" value="1"/>
</dbReference>
<dbReference type="NCBIfam" id="NF003843">
    <property type="entry name" value="PRK05422.1"/>
    <property type="match status" value="1"/>
</dbReference>
<protein>
    <recommendedName>
        <fullName evidence="3">SsrA-binding protein</fullName>
    </recommendedName>
    <alternativeName>
        <fullName evidence="3">Small protein B</fullName>
    </alternativeName>
</protein>
<dbReference type="Gene3D" id="2.40.280.10">
    <property type="match status" value="1"/>
</dbReference>
<dbReference type="InterPro" id="IPR000037">
    <property type="entry name" value="SsrA-bd_prot"/>
</dbReference>
<dbReference type="EMBL" id="VMGL01000016">
    <property type="protein sequence ID" value="TSC97088.1"/>
    <property type="molecule type" value="Genomic_DNA"/>
</dbReference>
<evidence type="ECO:0000256" key="2">
    <source>
        <dbReference type="ARBA" id="ARBA00022884"/>
    </source>
</evidence>
<dbReference type="GO" id="GO:0003723">
    <property type="term" value="F:RNA binding"/>
    <property type="evidence" value="ECO:0007669"/>
    <property type="project" value="UniProtKB-UniRule"/>
</dbReference>
<dbReference type="SUPFAM" id="SSF74982">
    <property type="entry name" value="Small protein B (SmpB)"/>
    <property type="match status" value="1"/>
</dbReference>
<dbReference type="Pfam" id="PF01668">
    <property type="entry name" value="SmpB"/>
    <property type="match status" value="1"/>
</dbReference>
<sequence length="143" mass="16441">MGFIFFNKKAKFDYTILEEVEAGLALTGREIKLVRAGKVNLTGSYVKVLTNQKSQTEVFWLGGRIGDNEDSDRTRKLLLNKTEIKRLTGKTQEKGLTLLPLKLYDKRGRAKLLIGLGRGKKQFEKREEIKKRDLERDLKNSKI</sequence>
<dbReference type="GO" id="GO:0070930">
    <property type="term" value="P:trans-translation-dependent protein tagging"/>
    <property type="evidence" value="ECO:0007669"/>
    <property type="project" value="TreeGrafter"/>
</dbReference>
<dbReference type="GO" id="GO:0070929">
    <property type="term" value="P:trans-translation"/>
    <property type="evidence" value="ECO:0007669"/>
    <property type="project" value="UniProtKB-UniRule"/>
</dbReference>
<name>A0A554LW54_9BACT</name>
<dbReference type="PANTHER" id="PTHR30308:SF2">
    <property type="entry name" value="SSRA-BINDING PROTEIN"/>
    <property type="match status" value="1"/>
</dbReference>
<keyword evidence="1 3" id="KW-0963">Cytoplasm</keyword>